<dbReference type="InterPro" id="IPR058108">
    <property type="entry name" value="CptIN-like"/>
</dbReference>
<evidence type="ECO:0000313" key="2">
    <source>
        <dbReference type="Proteomes" id="UP000261212"/>
    </source>
</evidence>
<evidence type="ECO:0008006" key="3">
    <source>
        <dbReference type="Google" id="ProtNLM"/>
    </source>
</evidence>
<comment type="caution">
    <text evidence="1">The sequence shown here is derived from an EMBL/GenBank/DDBJ whole genome shotgun (WGS) entry which is preliminary data.</text>
</comment>
<reference evidence="1 2" key="1">
    <citation type="submission" date="2018-08" db="EMBL/GenBank/DDBJ databases">
        <title>A genome reference for cultivated species of the human gut microbiota.</title>
        <authorList>
            <person name="Zou Y."/>
            <person name="Xue W."/>
            <person name="Luo G."/>
        </authorList>
    </citation>
    <scope>NUCLEOTIDE SEQUENCE [LARGE SCALE GENOMIC DNA]</scope>
    <source>
        <strain evidence="1 2">AM25-6</strain>
    </source>
</reference>
<accession>A0A3E3DW80</accession>
<gene>
    <name evidence="1" type="ORF">DW687_11960</name>
</gene>
<proteinExistence type="predicted"/>
<dbReference type="Gene3D" id="3.10.129.130">
    <property type="match status" value="1"/>
</dbReference>
<dbReference type="CDD" id="cd17492">
    <property type="entry name" value="toxin_CptN"/>
    <property type="match status" value="1"/>
</dbReference>
<dbReference type="InterPro" id="IPR053735">
    <property type="entry name" value="Type_III_TA_endoRNase"/>
</dbReference>
<sequence>MKYIKQGLYKVKDEYFSKFRNDYFMDNKQEKRPYYYAIKDNKGIIWLIPISSKVPKYKKKIEKDMEKHGKCIFYHIGKIKNKEHAFLIGNIFPVIPKYIRGSFTINNKPYIVEDELITKKINAKTKIYLSMVRYGKLKPFVDILKIEKELLKELKNE</sequence>
<name>A0A3E3DW80_9FIRM</name>
<organism evidence="1 2">
    <name type="scientific">Anaerofustis stercorihominis</name>
    <dbReference type="NCBI Taxonomy" id="214853"/>
    <lineage>
        <taxon>Bacteria</taxon>
        <taxon>Bacillati</taxon>
        <taxon>Bacillota</taxon>
        <taxon>Clostridia</taxon>
        <taxon>Eubacteriales</taxon>
        <taxon>Eubacteriaceae</taxon>
        <taxon>Anaerofustis</taxon>
    </lineage>
</organism>
<dbReference type="NCBIfam" id="NF047359">
    <property type="entry name" value="CptIN"/>
    <property type="match status" value="1"/>
</dbReference>
<protein>
    <recommendedName>
        <fullName evidence="3">Type III toxin-antitoxin system ToxN/AbiQ family toxin</fullName>
    </recommendedName>
</protein>
<dbReference type="EMBL" id="QUSM01000009">
    <property type="protein sequence ID" value="RGD72948.1"/>
    <property type="molecule type" value="Genomic_DNA"/>
</dbReference>
<dbReference type="Proteomes" id="UP000261212">
    <property type="component" value="Unassembled WGS sequence"/>
</dbReference>
<dbReference type="AlphaFoldDB" id="A0A3E3DW80"/>
<evidence type="ECO:0000313" key="1">
    <source>
        <dbReference type="EMBL" id="RGD72948.1"/>
    </source>
</evidence>
<dbReference type="RefSeq" id="WP_117532884.1">
    <property type="nucleotide sequence ID" value="NZ_QUSM01000009.1"/>
</dbReference>